<dbReference type="InterPro" id="IPR036890">
    <property type="entry name" value="HATPase_C_sf"/>
</dbReference>
<evidence type="ECO:0000259" key="2">
    <source>
        <dbReference type="Pfam" id="PF06580"/>
    </source>
</evidence>
<feature type="transmembrane region" description="Helical" evidence="1">
    <location>
        <begin position="106"/>
        <end position="125"/>
    </location>
</feature>
<gene>
    <name evidence="3" type="ORF">DXN04_28890</name>
</gene>
<dbReference type="SUPFAM" id="SSF55874">
    <property type="entry name" value="ATPase domain of HSP90 chaperone/DNA topoisomerase II/histidine kinase"/>
    <property type="match status" value="1"/>
</dbReference>
<organism evidence="3 4">
    <name type="scientific">Chitinophaga silvisoli</name>
    <dbReference type="NCBI Taxonomy" id="2291814"/>
    <lineage>
        <taxon>Bacteria</taxon>
        <taxon>Pseudomonadati</taxon>
        <taxon>Bacteroidota</taxon>
        <taxon>Chitinophagia</taxon>
        <taxon>Chitinophagales</taxon>
        <taxon>Chitinophagaceae</taxon>
        <taxon>Chitinophaga</taxon>
    </lineage>
</organism>
<evidence type="ECO:0000313" key="3">
    <source>
        <dbReference type="EMBL" id="RFM31398.1"/>
    </source>
</evidence>
<feature type="domain" description="Signal transduction histidine kinase internal region" evidence="2">
    <location>
        <begin position="139"/>
        <end position="212"/>
    </location>
</feature>
<name>A0A3E1NUG9_9BACT</name>
<sequence length="327" mass="37020">MVLLGLVVFTFLPFYTLSHTFPIEVWLKQLSLFLYWTGAYFLVIKVLLPKLLYRNKGTLFALSLLLVLFGASVLNNRIDNAIRFTEVVEKNLPASHAGNTSPTGDMGAVLMTILVCGIGVIIVITQKIQQDQLQKIGTELAYLKTQINPHFFFNVLHTIYGLTDQDTAKAKDSIYTLSHMMRYVLYHGEKTTLSQELQFVESYNKLMRLRVPADVQIIFEKPTFIDDVPIAPMIILPFIENAYKHGISSLYPSFIYMNVTQAADVIEIEVRNSSFGDKPGELEDSNGIGLANTRRRLNLLYPGRHTLIVDDNKTNKEFSIHLKLSIA</sequence>
<evidence type="ECO:0000256" key="1">
    <source>
        <dbReference type="SAM" id="Phobius"/>
    </source>
</evidence>
<keyword evidence="1" id="KW-0472">Membrane</keyword>
<dbReference type="GO" id="GO:0016020">
    <property type="term" value="C:membrane"/>
    <property type="evidence" value="ECO:0007669"/>
    <property type="project" value="InterPro"/>
</dbReference>
<dbReference type="InterPro" id="IPR050640">
    <property type="entry name" value="Bact_2-comp_sensor_kinase"/>
</dbReference>
<keyword evidence="4" id="KW-1185">Reference proteome</keyword>
<comment type="caution">
    <text evidence="3">The sequence shown here is derived from an EMBL/GenBank/DDBJ whole genome shotgun (WGS) entry which is preliminary data.</text>
</comment>
<dbReference type="Pfam" id="PF06580">
    <property type="entry name" value="His_kinase"/>
    <property type="match status" value="1"/>
</dbReference>
<proteinExistence type="predicted"/>
<dbReference type="GO" id="GO:0000155">
    <property type="term" value="F:phosphorelay sensor kinase activity"/>
    <property type="evidence" value="ECO:0007669"/>
    <property type="project" value="InterPro"/>
</dbReference>
<feature type="transmembrane region" description="Helical" evidence="1">
    <location>
        <begin position="57"/>
        <end position="74"/>
    </location>
</feature>
<keyword evidence="1" id="KW-1133">Transmembrane helix</keyword>
<accession>A0A3E1NUG9</accession>
<dbReference type="Proteomes" id="UP000261174">
    <property type="component" value="Unassembled WGS sequence"/>
</dbReference>
<feature type="transmembrane region" description="Helical" evidence="1">
    <location>
        <begin position="30"/>
        <end position="48"/>
    </location>
</feature>
<protein>
    <recommendedName>
        <fullName evidence="2">Signal transduction histidine kinase internal region domain-containing protein</fullName>
    </recommendedName>
</protein>
<evidence type="ECO:0000313" key="4">
    <source>
        <dbReference type="Proteomes" id="UP000261174"/>
    </source>
</evidence>
<dbReference type="InterPro" id="IPR010559">
    <property type="entry name" value="Sig_transdc_His_kin_internal"/>
</dbReference>
<dbReference type="OrthoDB" id="9792992at2"/>
<dbReference type="PANTHER" id="PTHR34220:SF7">
    <property type="entry name" value="SENSOR HISTIDINE KINASE YPDA"/>
    <property type="match status" value="1"/>
</dbReference>
<reference evidence="3 4" key="1">
    <citation type="submission" date="2018-08" db="EMBL/GenBank/DDBJ databases">
        <title>Chitinophaga sp. K20C18050901, a novel bacterium isolated from forest soil.</title>
        <authorList>
            <person name="Wang C."/>
        </authorList>
    </citation>
    <scope>NUCLEOTIDE SEQUENCE [LARGE SCALE GENOMIC DNA]</scope>
    <source>
        <strain evidence="3 4">K20C18050901</strain>
    </source>
</reference>
<dbReference type="Gene3D" id="3.30.565.10">
    <property type="entry name" value="Histidine kinase-like ATPase, C-terminal domain"/>
    <property type="match status" value="1"/>
</dbReference>
<dbReference type="PANTHER" id="PTHR34220">
    <property type="entry name" value="SENSOR HISTIDINE KINASE YPDA"/>
    <property type="match status" value="1"/>
</dbReference>
<dbReference type="EMBL" id="QTJV01000014">
    <property type="protein sequence ID" value="RFM31398.1"/>
    <property type="molecule type" value="Genomic_DNA"/>
</dbReference>
<dbReference type="RefSeq" id="WP_116856896.1">
    <property type="nucleotide sequence ID" value="NZ_QTJV01000014.1"/>
</dbReference>
<dbReference type="AlphaFoldDB" id="A0A3E1NUG9"/>
<keyword evidence="1" id="KW-0812">Transmembrane</keyword>